<evidence type="ECO:0000259" key="5">
    <source>
        <dbReference type="Pfam" id="PF00389"/>
    </source>
</evidence>
<feature type="domain" description="D-isomer specific 2-hydroxyacid dehydrogenase catalytic" evidence="5">
    <location>
        <begin position="25"/>
        <end position="312"/>
    </location>
</feature>
<evidence type="ECO:0000256" key="2">
    <source>
        <dbReference type="ARBA" id="ARBA00023002"/>
    </source>
</evidence>
<feature type="domain" description="D-isomer specific 2-hydroxyacid dehydrogenase NAD-binding" evidence="6">
    <location>
        <begin position="107"/>
        <end position="280"/>
    </location>
</feature>
<dbReference type="EMBL" id="AVBF01000018">
    <property type="protein sequence ID" value="KGP73100.1"/>
    <property type="molecule type" value="Genomic_DNA"/>
</dbReference>
<keyword evidence="3" id="KW-0520">NAD</keyword>
<accession>A0A0A2TUX7</accession>
<name>A0A0A2TUX7_9BACI</name>
<keyword evidence="8" id="KW-1185">Reference proteome</keyword>
<proteinExistence type="inferred from homology"/>
<dbReference type="InterPro" id="IPR029753">
    <property type="entry name" value="D-isomer_DH_CS"/>
</dbReference>
<dbReference type="Proteomes" id="UP000030147">
    <property type="component" value="Unassembled WGS sequence"/>
</dbReference>
<keyword evidence="2 4" id="KW-0560">Oxidoreductase</keyword>
<dbReference type="InterPro" id="IPR006140">
    <property type="entry name" value="D-isomer_DH_NAD-bd"/>
</dbReference>
<dbReference type="OrthoDB" id="9805416at2"/>
<dbReference type="InterPro" id="IPR006139">
    <property type="entry name" value="D-isomer_2_OHA_DH_cat_dom"/>
</dbReference>
<dbReference type="STRING" id="1385514.N782_07650"/>
<dbReference type="eggNOG" id="COG0111">
    <property type="taxonomic scope" value="Bacteria"/>
</dbReference>
<reference evidence="7 8" key="1">
    <citation type="journal article" date="2015" name="Stand. Genomic Sci.">
        <title>High quality draft genome sequence of the moderately halophilic bacterium Pontibacillus yanchengensis Y32(T) and comparison among Pontibacillus genomes.</title>
        <authorList>
            <person name="Huang J."/>
            <person name="Qiao Z.X."/>
            <person name="Tang J.W."/>
            <person name="Wang G."/>
        </authorList>
    </citation>
    <scope>NUCLEOTIDE SEQUENCE [LARGE SCALE GENOMIC DNA]</scope>
    <source>
        <strain evidence="7 8">Y32</strain>
    </source>
</reference>
<dbReference type="InterPro" id="IPR036291">
    <property type="entry name" value="NAD(P)-bd_dom_sf"/>
</dbReference>
<dbReference type="PROSITE" id="PS00671">
    <property type="entry name" value="D_2_HYDROXYACID_DH_3"/>
    <property type="match status" value="1"/>
</dbReference>
<dbReference type="CDD" id="cd05300">
    <property type="entry name" value="2-Hacid_dh_1"/>
    <property type="match status" value="1"/>
</dbReference>
<dbReference type="PANTHER" id="PTHR43333">
    <property type="entry name" value="2-HACID_DH_C DOMAIN-CONTAINING PROTEIN"/>
    <property type="match status" value="1"/>
</dbReference>
<dbReference type="SUPFAM" id="SSF51735">
    <property type="entry name" value="NAD(P)-binding Rossmann-fold domains"/>
    <property type="match status" value="1"/>
</dbReference>
<dbReference type="GO" id="GO:0016616">
    <property type="term" value="F:oxidoreductase activity, acting on the CH-OH group of donors, NAD or NADP as acceptor"/>
    <property type="evidence" value="ECO:0007669"/>
    <property type="project" value="InterPro"/>
</dbReference>
<dbReference type="Gene3D" id="3.40.50.720">
    <property type="entry name" value="NAD(P)-binding Rossmann-like Domain"/>
    <property type="match status" value="2"/>
</dbReference>
<dbReference type="Pfam" id="PF02826">
    <property type="entry name" value="2-Hacid_dh_C"/>
    <property type="match status" value="1"/>
</dbReference>
<protein>
    <submittedName>
        <fullName evidence="7">2-hydroxyacid dehydrogenase</fullName>
    </submittedName>
</protein>
<evidence type="ECO:0000256" key="1">
    <source>
        <dbReference type="ARBA" id="ARBA00005854"/>
    </source>
</evidence>
<dbReference type="RefSeq" id="WP_052111255.1">
    <property type="nucleotide sequence ID" value="NZ_AVBF01000018.1"/>
</dbReference>
<comment type="similarity">
    <text evidence="1 4">Belongs to the D-isomer specific 2-hydroxyacid dehydrogenase family.</text>
</comment>
<dbReference type="PANTHER" id="PTHR43333:SF1">
    <property type="entry name" value="D-ISOMER SPECIFIC 2-HYDROXYACID DEHYDROGENASE NAD-BINDING DOMAIN-CONTAINING PROTEIN"/>
    <property type="match status" value="1"/>
</dbReference>
<sequence length="317" mass="36147">MLLISIEDLTPDQLDTISTYLPQDMLVYHVTSPEEIVTIPYQDVQIWITYGEDVTEEWLEHMPNLLWIQLFQAGVEHLPLGKINNRSILLTNMKGIHSIPMTEYVLSMMFYSAGNLSNFEQLQKKRYWDEAAQFQELHRKSVTIFGAGTIGVDIARALKSLGLHVAGVNTSGVKKEPFDEMYQLNERFKPLAESDFVILLMPITDDTKCCIGYEELNIMKESSCLINIGRGPLIDDKALIDALEHKKIGQAILDVFVEEPLPNDHAYWYLPNVMVTPHVAAKSPMYLDRCIEQLADNIKAYVNNTTMKYVVNVQQGY</sequence>
<dbReference type="Pfam" id="PF00389">
    <property type="entry name" value="2-Hacid_dh"/>
    <property type="match status" value="1"/>
</dbReference>
<dbReference type="SUPFAM" id="SSF52283">
    <property type="entry name" value="Formate/glycerate dehydrogenase catalytic domain-like"/>
    <property type="match status" value="1"/>
</dbReference>
<evidence type="ECO:0000256" key="4">
    <source>
        <dbReference type="RuleBase" id="RU003719"/>
    </source>
</evidence>
<organism evidence="7 8">
    <name type="scientific">Pontibacillus yanchengensis Y32</name>
    <dbReference type="NCBI Taxonomy" id="1385514"/>
    <lineage>
        <taxon>Bacteria</taxon>
        <taxon>Bacillati</taxon>
        <taxon>Bacillota</taxon>
        <taxon>Bacilli</taxon>
        <taxon>Bacillales</taxon>
        <taxon>Bacillaceae</taxon>
        <taxon>Pontibacillus</taxon>
    </lineage>
</organism>
<evidence type="ECO:0000313" key="8">
    <source>
        <dbReference type="Proteomes" id="UP000030147"/>
    </source>
</evidence>
<evidence type="ECO:0000313" key="7">
    <source>
        <dbReference type="EMBL" id="KGP73100.1"/>
    </source>
</evidence>
<comment type="caution">
    <text evidence="7">The sequence shown here is derived from an EMBL/GenBank/DDBJ whole genome shotgun (WGS) entry which is preliminary data.</text>
</comment>
<evidence type="ECO:0000259" key="6">
    <source>
        <dbReference type="Pfam" id="PF02826"/>
    </source>
</evidence>
<dbReference type="PRINTS" id="PR00411">
    <property type="entry name" value="PNDRDTASEI"/>
</dbReference>
<dbReference type="AlphaFoldDB" id="A0A0A2TUX7"/>
<gene>
    <name evidence="7" type="ORF">N782_07650</name>
</gene>
<dbReference type="GO" id="GO:0051287">
    <property type="term" value="F:NAD binding"/>
    <property type="evidence" value="ECO:0007669"/>
    <property type="project" value="InterPro"/>
</dbReference>
<evidence type="ECO:0000256" key="3">
    <source>
        <dbReference type="ARBA" id="ARBA00023027"/>
    </source>
</evidence>